<organism evidence="1 2">
    <name type="scientific">Babjeviella inositovora NRRL Y-12698</name>
    <dbReference type="NCBI Taxonomy" id="984486"/>
    <lineage>
        <taxon>Eukaryota</taxon>
        <taxon>Fungi</taxon>
        <taxon>Dikarya</taxon>
        <taxon>Ascomycota</taxon>
        <taxon>Saccharomycotina</taxon>
        <taxon>Pichiomycetes</taxon>
        <taxon>Serinales incertae sedis</taxon>
        <taxon>Babjeviella</taxon>
    </lineage>
</organism>
<dbReference type="RefSeq" id="XP_018983272.1">
    <property type="nucleotide sequence ID" value="XM_019129656.1"/>
</dbReference>
<feature type="non-terminal residue" evidence="1">
    <location>
        <position position="54"/>
    </location>
</feature>
<dbReference type="AlphaFoldDB" id="A0A1E3QKG4"/>
<dbReference type="Proteomes" id="UP000094336">
    <property type="component" value="Unassembled WGS sequence"/>
</dbReference>
<gene>
    <name evidence="1" type="ORF">BABINDRAFT_162997</name>
</gene>
<evidence type="ECO:0000313" key="2">
    <source>
        <dbReference type="Proteomes" id="UP000094336"/>
    </source>
</evidence>
<keyword evidence="2" id="KW-1185">Reference proteome</keyword>
<evidence type="ECO:0000313" key="1">
    <source>
        <dbReference type="EMBL" id="ODQ77944.1"/>
    </source>
</evidence>
<protein>
    <submittedName>
        <fullName evidence="1">Uncharacterized protein</fullName>
    </submittedName>
</protein>
<name>A0A1E3QKG4_9ASCO</name>
<reference evidence="2" key="1">
    <citation type="submission" date="2016-05" db="EMBL/GenBank/DDBJ databases">
        <title>Comparative genomics of biotechnologically important yeasts.</title>
        <authorList>
            <consortium name="DOE Joint Genome Institute"/>
            <person name="Riley R."/>
            <person name="Haridas S."/>
            <person name="Wolfe K.H."/>
            <person name="Lopes M.R."/>
            <person name="Hittinger C.T."/>
            <person name="Goker M."/>
            <person name="Salamov A."/>
            <person name="Wisecaver J."/>
            <person name="Long T.M."/>
            <person name="Aerts A.L."/>
            <person name="Barry K."/>
            <person name="Choi C."/>
            <person name="Clum A."/>
            <person name="Coughlan A.Y."/>
            <person name="Deshpande S."/>
            <person name="Douglass A.P."/>
            <person name="Hanson S.J."/>
            <person name="Klenk H.-P."/>
            <person name="Labutti K."/>
            <person name="Lapidus A."/>
            <person name="Lindquist E."/>
            <person name="Lipzen A."/>
            <person name="Meier-Kolthoff J.P."/>
            <person name="Ohm R.A."/>
            <person name="Otillar R.P."/>
            <person name="Pangilinan J."/>
            <person name="Peng Y."/>
            <person name="Rokas A."/>
            <person name="Rosa C.A."/>
            <person name="Scheuner C."/>
            <person name="Sibirny A.A."/>
            <person name="Slot J.C."/>
            <person name="Stielow J.B."/>
            <person name="Sun H."/>
            <person name="Kurtzman C.P."/>
            <person name="Blackwell M."/>
            <person name="Grigoriev I.V."/>
            <person name="Jeffries T.W."/>
        </authorList>
    </citation>
    <scope>NUCLEOTIDE SEQUENCE [LARGE SCALE GENOMIC DNA]</scope>
    <source>
        <strain evidence="2">NRRL Y-12698</strain>
    </source>
</reference>
<dbReference type="GeneID" id="30147509"/>
<accession>A0A1E3QKG4</accession>
<dbReference type="EMBL" id="KV454437">
    <property type="protein sequence ID" value="ODQ77944.1"/>
    <property type="molecule type" value="Genomic_DNA"/>
</dbReference>
<proteinExistence type="predicted"/>
<sequence length="54" mass="6104">MFLGVSRTDIERRQRSKVLIDTTTLAEENRLGISKETKAIIAVVNWQALVNTNC</sequence>